<dbReference type="InterPro" id="IPR007515">
    <property type="entry name" value="Mss4"/>
</dbReference>
<evidence type="ECO:0000256" key="4">
    <source>
        <dbReference type="SAM" id="SignalP"/>
    </source>
</evidence>
<evidence type="ECO:0000256" key="3">
    <source>
        <dbReference type="ARBA" id="ARBA00022927"/>
    </source>
</evidence>
<reference evidence="5 6" key="1">
    <citation type="submission" date="2016-10" db="EMBL/GenBank/DDBJ databases">
        <title>The genome of Paramicrosporidium saccamoebae is the missing link in understanding Cryptomycota and Microsporidia evolution.</title>
        <authorList>
            <person name="Quandt C.A."/>
            <person name="Beaudet D."/>
            <person name="Corsaro D."/>
            <person name="Michel R."/>
            <person name="Corradi N."/>
            <person name="James T."/>
        </authorList>
    </citation>
    <scope>NUCLEOTIDE SEQUENCE [LARGE SCALE GENOMIC DNA]</scope>
    <source>
        <strain evidence="5 6">KSL3</strain>
    </source>
</reference>
<feature type="chain" id="PRO_5014120660" evidence="4">
    <location>
        <begin position="17"/>
        <end position="519"/>
    </location>
</feature>
<dbReference type="Proteomes" id="UP000240830">
    <property type="component" value="Unassembled WGS sequence"/>
</dbReference>
<dbReference type="GO" id="GO:0006892">
    <property type="term" value="P:post-Golgi vesicle-mediated transport"/>
    <property type="evidence" value="ECO:0007669"/>
    <property type="project" value="TreeGrafter"/>
</dbReference>
<dbReference type="EMBL" id="MTSL01000055">
    <property type="protein sequence ID" value="PJF19509.1"/>
    <property type="molecule type" value="Genomic_DNA"/>
</dbReference>
<dbReference type="GO" id="GO:0007264">
    <property type="term" value="P:small GTPase-mediated signal transduction"/>
    <property type="evidence" value="ECO:0007669"/>
    <property type="project" value="InterPro"/>
</dbReference>
<gene>
    <name evidence="5" type="ORF">PSACC_00681</name>
</gene>
<sequence>MMVKLLVSTMIAAVLGGKCADLDRDAQPQPSYTNALQAGTITAFDQQVQQNLHLNKIIPPVCTEATRVVLWNVNGLLDAHNKNENIDQLRADLRVINPTVLVLHRLPPLSDPKRTKLNALLAELQLNNTVLSKDHDTMLVASRIPVSLVVVPGAEVKAIGVSLSIAKGEVQIASLSRVSLADPNSSGNEYAASTLNIVDGKLSKEVLLGSEDATRLVGVFSQLVVEAPHYTSWTGLVLDRIQASASFTDRLCGAYVYHTKSSGRLPVIVDIGYLESSIVKSFIMVSFIIETTLASVVMNAPDRFELFVLPEGVKKYYRPHWSYVPAPKPGPCNFCRIQSATSSGTCLPAQGANRPNDNARRGAPVGCRPTNWRSVIARRACQDGTIRSHMLAILHSHYRSRSLALLHSRYSTLPLLHSLALISLLLSLAHGTDKLRAINGWSTVERLEFSEGWSVSDVFDFDNVAFSKPTTEVSDMANLRFLCCSECEEGPIGYAVLEGAAQFIVINKSKVHLTPVAPE</sequence>
<evidence type="ECO:0000256" key="2">
    <source>
        <dbReference type="ARBA" id="ARBA00022658"/>
    </source>
</evidence>
<proteinExistence type="predicted"/>
<dbReference type="PANTHER" id="PTHR13276:SF0">
    <property type="entry name" value="GUANINE NUCLEOTIDE EXCHANGE FACTOR MSS4"/>
    <property type="match status" value="1"/>
</dbReference>
<dbReference type="GO" id="GO:0016020">
    <property type="term" value="C:membrane"/>
    <property type="evidence" value="ECO:0007669"/>
    <property type="project" value="TreeGrafter"/>
</dbReference>
<organism evidence="5 6">
    <name type="scientific">Paramicrosporidium saccamoebae</name>
    <dbReference type="NCBI Taxonomy" id="1246581"/>
    <lineage>
        <taxon>Eukaryota</taxon>
        <taxon>Fungi</taxon>
        <taxon>Fungi incertae sedis</taxon>
        <taxon>Cryptomycota</taxon>
        <taxon>Cryptomycota incertae sedis</taxon>
        <taxon>Paramicrosporidium</taxon>
    </lineage>
</organism>
<dbReference type="Gene3D" id="2.170.150.10">
    <property type="entry name" value="Metal Binding Protein, Guanine Nucleotide Exchange Factor, Chain A"/>
    <property type="match status" value="1"/>
</dbReference>
<accession>A0A2H9TP46</accession>
<evidence type="ECO:0000313" key="5">
    <source>
        <dbReference type="EMBL" id="PJF19509.1"/>
    </source>
</evidence>
<dbReference type="GO" id="GO:0008270">
    <property type="term" value="F:zinc ion binding"/>
    <property type="evidence" value="ECO:0007669"/>
    <property type="project" value="TreeGrafter"/>
</dbReference>
<keyword evidence="3" id="KW-0653">Protein transport</keyword>
<evidence type="ECO:0000313" key="6">
    <source>
        <dbReference type="Proteomes" id="UP000240830"/>
    </source>
</evidence>
<dbReference type="OrthoDB" id="30840at2759"/>
<feature type="signal peptide" evidence="4">
    <location>
        <begin position="1"/>
        <end position="16"/>
    </location>
</feature>
<dbReference type="InterPro" id="IPR011323">
    <property type="entry name" value="Mss4/transl-control_tumour"/>
</dbReference>
<keyword evidence="1" id="KW-0813">Transport</keyword>
<dbReference type="GO" id="GO:0005829">
    <property type="term" value="C:cytosol"/>
    <property type="evidence" value="ECO:0007669"/>
    <property type="project" value="TreeGrafter"/>
</dbReference>
<dbReference type="PANTHER" id="PTHR13276">
    <property type="entry name" value="GUANINE NUCLEOTIDE EXCHANGE FACTOR MSS4"/>
    <property type="match status" value="1"/>
</dbReference>
<dbReference type="AlphaFoldDB" id="A0A2H9TP46"/>
<dbReference type="SUPFAM" id="SSF51316">
    <property type="entry name" value="Mss4-like"/>
    <property type="match status" value="1"/>
</dbReference>
<keyword evidence="6" id="KW-1185">Reference proteome</keyword>
<dbReference type="PROSITE" id="PS51796">
    <property type="entry name" value="MSS4"/>
    <property type="match status" value="1"/>
</dbReference>
<dbReference type="Pfam" id="PF04421">
    <property type="entry name" value="Mss4"/>
    <property type="match status" value="1"/>
</dbReference>
<dbReference type="InterPro" id="IPR011057">
    <property type="entry name" value="Mss4-like_sf"/>
</dbReference>
<dbReference type="STRING" id="1246581.A0A2H9TP46"/>
<keyword evidence="4" id="KW-0732">Signal</keyword>
<keyword evidence="2" id="KW-0344">Guanine-nucleotide releasing factor</keyword>
<dbReference type="GO" id="GO:0005085">
    <property type="term" value="F:guanyl-nucleotide exchange factor activity"/>
    <property type="evidence" value="ECO:0007669"/>
    <property type="project" value="UniProtKB-KW"/>
</dbReference>
<comment type="caution">
    <text evidence="5">The sequence shown here is derived from an EMBL/GenBank/DDBJ whole genome shotgun (WGS) entry which is preliminary data.</text>
</comment>
<name>A0A2H9TP46_9FUNG</name>
<dbReference type="GO" id="GO:0015031">
    <property type="term" value="P:protein transport"/>
    <property type="evidence" value="ECO:0007669"/>
    <property type="project" value="UniProtKB-KW"/>
</dbReference>
<protein>
    <submittedName>
        <fullName evidence="5">Mss4-like domain-containing protein</fullName>
    </submittedName>
</protein>
<evidence type="ECO:0000256" key="1">
    <source>
        <dbReference type="ARBA" id="ARBA00022448"/>
    </source>
</evidence>